<dbReference type="EMBL" id="BAAAID010000012">
    <property type="protein sequence ID" value="GAA0926236.1"/>
    <property type="molecule type" value="Genomic_DNA"/>
</dbReference>
<evidence type="ECO:0000313" key="2">
    <source>
        <dbReference type="Proteomes" id="UP001500418"/>
    </source>
</evidence>
<reference evidence="1 2" key="1">
    <citation type="journal article" date="2019" name="Int. J. Syst. Evol. Microbiol.">
        <title>The Global Catalogue of Microorganisms (GCM) 10K type strain sequencing project: providing services to taxonomists for standard genome sequencing and annotation.</title>
        <authorList>
            <consortium name="The Broad Institute Genomics Platform"/>
            <consortium name="The Broad Institute Genome Sequencing Center for Infectious Disease"/>
            <person name="Wu L."/>
            <person name="Ma J."/>
        </authorList>
    </citation>
    <scope>NUCLEOTIDE SEQUENCE [LARGE SCALE GENOMIC DNA]</scope>
    <source>
        <strain evidence="1 2">JCM 11444</strain>
    </source>
</reference>
<evidence type="ECO:0000313" key="1">
    <source>
        <dbReference type="EMBL" id="GAA0926236.1"/>
    </source>
</evidence>
<proteinExistence type="predicted"/>
<sequence length="62" mass="6493">MRASRSKPSRARQSAMNPSGAVGRAVVVGSLTDDLLAAVLAHPSHTARCATDFLVSLPYDGR</sequence>
<accession>A0ABN1PCT4</accession>
<comment type="caution">
    <text evidence="1">The sequence shown here is derived from an EMBL/GenBank/DDBJ whole genome shotgun (WGS) entry which is preliminary data.</text>
</comment>
<keyword evidence="2" id="KW-1185">Reference proteome</keyword>
<name>A0ABN1PCT4_9ACTN</name>
<dbReference type="Proteomes" id="UP001500418">
    <property type="component" value="Unassembled WGS sequence"/>
</dbReference>
<gene>
    <name evidence="1" type="ORF">GCM10009575_025420</name>
</gene>
<organism evidence="1 2">
    <name type="scientific">Streptomyces rhizosphaericus</name>
    <dbReference type="NCBI Taxonomy" id="114699"/>
    <lineage>
        <taxon>Bacteria</taxon>
        <taxon>Bacillati</taxon>
        <taxon>Actinomycetota</taxon>
        <taxon>Actinomycetes</taxon>
        <taxon>Kitasatosporales</taxon>
        <taxon>Streptomycetaceae</taxon>
        <taxon>Streptomyces</taxon>
        <taxon>Streptomyces violaceusniger group</taxon>
    </lineage>
</organism>
<protein>
    <submittedName>
        <fullName evidence="1">Uncharacterized protein</fullName>
    </submittedName>
</protein>